<evidence type="ECO:0000313" key="2">
    <source>
        <dbReference type="Proteomes" id="UP000176355"/>
    </source>
</evidence>
<name>A0A1G2P500_9BACT</name>
<evidence type="ECO:0000313" key="1">
    <source>
        <dbReference type="EMBL" id="OHA43420.1"/>
    </source>
</evidence>
<dbReference type="AlphaFoldDB" id="A0A1G2P500"/>
<sequence>MQKTEHKNIRKGDVWLIDNANAVGHIQKGIRPHVIVTQVTGETVTVAPCTSVQKKTHQKYVIEILPTKHSGLTTISFVLLYQSFAADISLLQEKIGHLDENEIARIQVEYIKYVTD</sequence>
<comment type="caution">
    <text evidence="1">The sequence shown here is derived from an EMBL/GenBank/DDBJ whole genome shotgun (WGS) entry which is preliminary data.</text>
</comment>
<organism evidence="1 2">
    <name type="scientific">Candidatus Taylorbacteria bacterium RIFCSPLOWO2_12_FULL_44_15c</name>
    <dbReference type="NCBI Taxonomy" id="1802333"/>
    <lineage>
        <taxon>Bacteria</taxon>
        <taxon>Candidatus Tayloriibacteriota</taxon>
    </lineage>
</organism>
<dbReference type="Pfam" id="PF02452">
    <property type="entry name" value="PemK_toxin"/>
    <property type="match status" value="1"/>
</dbReference>
<proteinExistence type="predicted"/>
<dbReference type="STRING" id="1802333.A3G03_01230"/>
<protein>
    <recommendedName>
        <fullName evidence="3">Type II toxin-antitoxin system PemK/MazF family toxin</fullName>
    </recommendedName>
</protein>
<dbReference type="SUPFAM" id="SSF50118">
    <property type="entry name" value="Cell growth inhibitor/plasmid maintenance toxic component"/>
    <property type="match status" value="1"/>
</dbReference>
<reference evidence="1 2" key="1">
    <citation type="journal article" date="2016" name="Nat. Commun.">
        <title>Thousands of microbial genomes shed light on interconnected biogeochemical processes in an aquifer system.</title>
        <authorList>
            <person name="Anantharaman K."/>
            <person name="Brown C.T."/>
            <person name="Hug L.A."/>
            <person name="Sharon I."/>
            <person name="Castelle C.J."/>
            <person name="Probst A.J."/>
            <person name="Thomas B.C."/>
            <person name="Singh A."/>
            <person name="Wilkins M.J."/>
            <person name="Karaoz U."/>
            <person name="Brodie E.L."/>
            <person name="Williams K.H."/>
            <person name="Hubbard S.S."/>
            <person name="Banfield J.F."/>
        </authorList>
    </citation>
    <scope>NUCLEOTIDE SEQUENCE [LARGE SCALE GENOMIC DNA]</scope>
</reference>
<dbReference type="Gene3D" id="2.30.30.110">
    <property type="match status" value="1"/>
</dbReference>
<dbReference type="InterPro" id="IPR011067">
    <property type="entry name" value="Plasmid_toxin/cell-grow_inhib"/>
</dbReference>
<dbReference type="InterPro" id="IPR003477">
    <property type="entry name" value="PemK-like"/>
</dbReference>
<evidence type="ECO:0008006" key="3">
    <source>
        <dbReference type="Google" id="ProtNLM"/>
    </source>
</evidence>
<gene>
    <name evidence="1" type="ORF">A3G03_01230</name>
</gene>
<accession>A0A1G2P500</accession>
<dbReference type="EMBL" id="MHSL01000024">
    <property type="protein sequence ID" value="OHA43420.1"/>
    <property type="molecule type" value="Genomic_DNA"/>
</dbReference>
<dbReference type="GO" id="GO:0003677">
    <property type="term" value="F:DNA binding"/>
    <property type="evidence" value="ECO:0007669"/>
    <property type="project" value="InterPro"/>
</dbReference>
<dbReference type="Proteomes" id="UP000176355">
    <property type="component" value="Unassembled WGS sequence"/>
</dbReference>